<feature type="region of interest" description="Disordered" evidence="1">
    <location>
        <begin position="240"/>
        <end position="310"/>
    </location>
</feature>
<feature type="compositionally biased region" description="Low complexity" evidence="1">
    <location>
        <begin position="356"/>
        <end position="378"/>
    </location>
</feature>
<feature type="region of interest" description="Disordered" evidence="1">
    <location>
        <begin position="356"/>
        <end position="393"/>
    </location>
</feature>
<evidence type="ECO:0000313" key="5">
    <source>
        <dbReference type="EMBL" id="CAF3503741.1"/>
    </source>
</evidence>
<feature type="region of interest" description="Disordered" evidence="1">
    <location>
        <begin position="198"/>
        <end position="224"/>
    </location>
</feature>
<feature type="compositionally biased region" description="Low complexity" evidence="1">
    <location>
        <begin position="240"/>
        <end position="256"/>
    </location>
</feature>
<evidence type="ECO:0000313" key="7">
    <source>
        <dbReference type="Proteomes" id="UP000663829"/>
    </source>
</evidence>
<comment type="caution">
    <text evidence="4">The sequence shown here is derived from an EMBL/GenBank/DDBJ whole genome shotgun (WGS) entry which is preliminary data.</text>
</comment>
<dbReference type="InterPro" id="IPR048386">
    <property type="entry name" value="Med15_C"/>
</dbReference>
<evidence type="ECO:0000313" key="4">
    <source>
        <dbReference type="EMBL" id="CAF0786640.1"/>
    </source>
</evidence>
<dbReference type="Proteomes" id="UP000663829">
    <property type="component" value="Unassembled WGS sequence"/>
</dbReference>
<dbReference type="Proteomes" id="UP000682733">
    <property type="component" value="Unassembled WGS sequence"/>
</dbReference>
<accession>A0A813RM05</accession>
<reference evidence="4" key="1">
    <citation type="submission" date="2021-02" db="EMBL/GenBank/DDBJ databases">
        <authorList>
            <person name="Nowell W R."/>
        </authorList>
    </citation>
    <scope>NUCLEOTIDE SEQUENCE</scope>
</reference>
<feature type="compositionally biased region" description="Polar residues" evidence="1">
    <location>
        <begin position="21"/>
        <end position="42"/>
    </location>
</feature>
<dbReference type="AlphaFoldDB" id="A0A813RM05"/>
<protein>
    <recommendedName>
        <fullName evidence="2">ARC105/Med15 mediator subunit C-terminal domain-containing protein</fullName>
    </recommendedName>
</protein>
<dbReference type="EMBL" id="CAJNOQ010000316">
    <property type="protein sequence ID" value="CAF0786640.1"/>
    <property type="molecule type" value="Genomic_DNA"/>
</dbReference>
<evidence type="ECO:0000259" key="2">
    <source>
        <dbReference type="Pfam" id="PF21539"/>
    </source>
</evidence>
<dbReference type="Pfam" id="PF21539">
    <property type="entry name" value="Med15_C"/>
    <property type="match status" value="1"/>
</dbReference>
<feature type="domain" description="ARC105/Med15 mediator subunit C-terminal" evidence="2">
    <location>
        <begin position="593"/>
        <end position="706"/>
    </location>
</feature>
<dbReference type="Proteomes" id="UP000677228">
    <property type="component" value="Unassembled WGS sequence"/>
</dbReference>
<proteinExistence type="predicted"/>
<evidence type="ECO:0000313" key="3">
    <source>
        <dbReference type="EMBL" id="CAF0729006.1"/>
    </source>
</evidence>
<name>A0A813RM05_9BILA</name>
<dbReference type="Proteomes" id="UP000681722">
    <property type="component" value="Unassembled WGS sequence"/>
</dbReference>
<feature type="compositionally biased region" description="Low complexity" evidence="1">
    <location>
        <begin position="278"/>
        <end position="310"/>
    </location>
</feature>
<gene>
    <name evidence="4" type="ORF">GPM918_LOCUS2770</name>
    <name evidence="3" type="ORF">OVA965_LOCUS658</name>
    <name evidence="6" type="ORF">SRO942_LOCUS2770</name>
    <name evidence="5" type="ORF">TMI583_LOCUS658</name>
</gene>
<feature type="compositionally biased region" description="Polar residues" evidence="1">
    <location>
        <begin position="1"/>
        <end position="12"/>
    </location>
</feature>
<dbReference type="EMBL" id="CAJOBC010000316">
    <property type="protein sequence ID" value="CAF3570494.1"/>
    <property type="molecule type" value="Genomic_DNA"/>
</dbReference>
<dbReference type="EMBL" id="CAJOBA010000097">
    <property type="protein sequence ID" value="CAF3503741.1"/>
    <property type="molecule type" value="Genomic_DNA"/>
</dbReference>
<keyword evidence="7" id="KW-1185">Reference proteome</keyword>
<evidence type="ECO:0000313" key="6">
    <source>
        <dbReference type="EMBL" id="CAF3570494.1"/>
    </source>
</evidence>
<dbReference type="EMBL" id="CAJNOK010000097">
    <property type="protein sequence ID" value="CAF0729006.1"/>
    <property type="molecule type" value="Genomic_DNA"/>
</dbReference>
<organism evidence="4 7">
    <name type="scientific">Didymodactylos carnosus</name>
    <dbReference type="NCBI Taxonomy" id="1234261"/>
    <lineage>
        <taxon>Eukaryota</taxon>
        <taxon>Metazoa</taxon>
        <taxon>Spiralia</taxon>
        <taxon>Gnathifera</taxon>
        <taxon>Rotifera</taxon>
        <taxon>Eurotatoria</taxon>
        <taxon>Bdelloidea</taxon>
        <taxon>Philodinida</taxon>
        <taxon>Philodinidae</taxon>
        <taxon>Didymodactylos</taxon>
    </lineage>
</organism>
<feature type="region of interest" description="Disordered" evidence="1">
    <location>
        <begin position="1"/>
        <end position="42"/>
    </location>
</feature>
<dbReference type="OrthoDB" id="10055693at2759"/>
<evidence type="ECO:0000256" key="1">
    <source>
        <dbReference type="SAM" id="MobiDB-lite"/>
    </source>
</evidence>
<feature type="compositionally biased region" description="Polar residues" evidence="1">
    <location>
        <begin position="257"/>
        <end position="277"/>
    </location>
</feature>
<feature type="compositionally biased region" description="Low complexity" evidence="1">
    <location>
        <begin position="203"/>
        <end position="224"/>
    </location>
</feature>
<sequence>MSQVWASLQAPRQQQQQQQQTLVGNQNDLNRQNTSSPSGMMNQQQLNQMYPQPPSHIIQQQSMPPAVYVQHNQMPTSIVKQEPIIFNQQPQQSKQMMLNKQPQQQMITNNNQEGNIGGVHIKQEYMNNPNMATMNGQSLSSMQQGQHIRQHMQPQNIQQPLLVSQTSQQQYSQQVQLNTLLIRQFMCQLPPIRHQMSTVMPPQQQQQQSNVHQQQKQMIQQQQQQSALAQNSQLQQQTINYQNQPSQQQSSLSSIAPLTSQQPVQATVQQPNRVNIHSSNQQQQSPSNSSIQQHSQSNLQQSQTSPMQTNTTLTASTVTQTQQPADEILQQILTSPNPTKQTQNAQTRLRNIGRRAATAAAANSNTGSPIPNGPSPSGQMPLTPGSDPTMMMMQSGSPQMMMSGSPMSRYMTGMTASPQFRPNMSPMNMINYGSPMIMADEEIQYYYRYFAERIRQLVMIISKLNQEGQYEKVVKLKQFHFDMSHFMKNPVVDNLMMARRLKEHFDRYMDPRVFGDMLLPRISSTTGIFEQCYKAITDYLNKDTQHKASIAKRFLEPLSDIVTGVPHKIIRLDSPKTITCETVRLEPETIEKIIENEFSQMPLGIYKYDLKSLSRASCDHGYLLTCRLIEENMPILPALKIKISAKYPDECPEILSLTKTIPITLENYDGHEFFESIAKTFIYFLFKLPAQHTVTDILDIWRTSIRSALKECYFPTSDDDSDFFEKSLLSAIY</sequence>